<organism evidence="3 4">
    <name type="scientific">Protea cynaroides</name>
    <dbReference type="NCBI Taxonomy" id="273540"/>
    <lineage>
        <taxon>Eukaryota</taxon>
        <taxon>Viridiplantae</taxon>
        <taxon>Streptophyta</taxon>
        <taxon>Embryophyta</taxon>
        <taxon>Tracheophyta</taxon>
        <taxon>Spermatophyta</taxon>
        <taxon>Magnoliopsida</taxon>
        <taxon>Proteales</taxon>
        <taxon>Proteaceae</taxon>
        <taxon>Protea</taxon>
    </lineage>
</organism>
<evidence type="ECO:0000256" key="1">
    <source>
        <dbReference type="ARBA" id="ARBA00023002"/>
    </source>
</evidence>
<feature type="domain" description="NAD-dependent epimerase/dehydratase" evidence="2">
    <location>
        <begin position="26"/>
        <end position="169"/>
    </location>
</feature>
<keyword evidence="1" id="KW-0560">Oxidoreductase</keyword>
<dbReference type="AlphaFoldDB" id="A0A9Q0K6S4"/>
<accession>A0A9Q0K6S4</accession>
<dbReference type="EMBL" id="JAMYWD010000008">
    <property type="protein sequence ID" value="KAJ4963813.1"/>
    <property type="molecule type" value="Genomic_DNA"/>
</dbReference>
<gene>
    <name evidence="3" type="ORF">NE237_023752</name>
</gene>
<keyword evidence="4" id="KW-1185">Reference proteome</keyword>
<dbReference type="OrthoDB" id="2735536at2759"/>
<dbReference type="SUPFAM" id="SSF51735">
    <property type="entry name" value="NAD(P)-binding Rossmann-fold domains"/>
    <property type="match status" value="1"/>
</dbReference>
<proteinExistence type="predicted"/>
<evidence type="ECO:0000313" key="4">
    <source>
        <dbReference type="Proteomes" id="UP001141806"/>
    </source>
</evidence>
<dbReference type="PANTHER" id="PTHR10366:SF404">
    <property type="entry name" value="CINNAMOYL-COA REDUCTASE 1"/>
    <property type="match status" value="1"/>
</dbReference>
<comment type="caution">
    <text evidence="3">The sequence shown here is derived from an EMBL/GenBank/DDBJ whole genome shotgun (WGS) entry which is preliminary data.</text>
</comment>
<dbReference type="InterPro" id="IPR001509">
    <property type="entry name" value="Epimerase_deHydtase"/>
</dbReference>
<reference evidence="3" key="1">
    <citation type="journal article" date="2023" name="Plant J.">
        <title>The genome of the king protea, Protea cynaroides.</title>
        <authorList>
            <person name="Chang J."/>
            <person name="Duong T.A."/>
            <person name="Schoeman C."/>
            <person name="Ma X."/>
            <person name="Roodt D."/>
            <person name="Barker N."/>
            <person name="Li Z."/>
            <person name="Van de Peer Y."/>
            <person name="Mizrachi E."/>
        </authorList>
    </citation>
    <scope>NUCLEOTIDE SEQUENCE</scope>
    <source>
        <tissue evidence="3">Young leaves</tissue>
    </source>
</reference>
<evidence type="ECO:0000259" key="2">
    <source>
        <dbReference type="Pfam" id="PF01370"/>
    </source>
</evidence>
<dbReference type="InterPro" id="IPR036291">
    <property type="entry name" value="NAD(P)-bd_dom_sf"/>
</dbReference>
<dbReference type="Gene3D" id="3.40.50.720">
    <property type="entry name" value="NAD(P)-binding Rossmann-like Domain"/>
    <property type="match status" value="1"/>
</dbReference>
<dbReference type="Pfam" id="PF01370">
    <property type="entry name" value="Epimerase"/>
    <property type="match status" value="1"/>
</dbReference>
<protein>
    <recommendedName>
        <fullName evidence="2">NAD-dependent epimerase/dehydratase domain-containing protein</fullName>
    </recommendedName>
</protein>
<name>A0A9Q0K6S4_9MAGN</name>
<evidence type="ECO:0000313" key="3">
    <source>
        <dbReference type="EMBL" id="KAJ4963813.1"/>
    </source>
</evidence>
<dbReference type="InterPro" id="IPR050425">
    <property type="entry name" value="NAD(P)_dehydrat-like"/>
</dbReference>
<dbReference type="PANTHER" id="PTHR10366">
    <property type="entry name" value="NAD DEPENDENT EPIMERASE/DEHYDRATASE"/>
    <property type="match status" value="1"/>
</dbReference>
<sequence length="266" mass="30272">MLYIRFFLEDIDDYCYLCEFKKLVLEPAVRGTMNVMNVAVEVKVPRVVFTSTMAVTYMDPNRNPDKVVDETCWSDFNYVRNIQDWYCYGKILAENTAWEVARKRRVDLVTVIPPLTIGPLLQPNVNASIVHILKFLNGRNKTYGNAVQGYVHVKDLALAHILVYENHRRRAGTFASKACVTDMRLCSDEVNPRVKPYKFSNKRLKDLGLTLTPVKQALYDTVISLQQNGHLIVFPQSNTSPNVSDCQSWPSKPALAIGSSRISPRL</sequence>
<dbReference type="Proteomes" id="UP001141806">
    <property type="component" value="Unassembled WGS sequence"/>
</dbReference>
<dbReference type="GO" id="GO:0016616">
    <property type="term" value="F:oxidoreductase activity, acting on the CH-OH group of donors, NAD or NADP as acceptor"/>
    <property type="evidence" value="ECO:0007669"/>
    <property type="project" value="TreeGrafter"/>
</dbReference>